<evidence type="ECO:0000313" key="4">
    <source>
        <dbReference type="EMBL" id="WDE03833.1"/>
    </source>
</evidence>
<keyword evidence="5" id="KW-1185">Reference proteome</keyword>
<dbReference type="InterPro" id="IPR028344">
    <property type="entry name" value="ParE1/4"/>
</dbReference>
<evidence type="ECO:0000256" key="1">
    <source>
        <dbReference type="ARBA" id="ARBA00006226"/>
    </source>
</evidence>
<name>A0AAE9Z246_9GAMM</name>
<dbReference type="InterPro" id="IPR035093">
    <property type="entry name" value="RelE/ParE_toxin_dom_sf"/>
</dbReference>
<dbReference type="Gene3D" id="3.30.2310.20">
    <property type="entry name" value="RelE-like"/>
    <property type="match status" value="1"/>
</dbReference>
<dbReference type="PIRSF" id="PIRSF029218">
    <property type="entry name" value="ParE"/>
    <property type="match status" value="1"/>
</dbReference>
<dbReference type="PANTHER" id="PTHR33755">
    <property type="entry name" value="TOXIN PARE1-RELATED"/>
    <property type="match status" value="1"/>
</dbReference>
<dbReference type="RefSeq" id="WP_044839704.1">
    <property type="nucleotide sequence ID" value="NZ_CP059733.1"/>
</dbReference>
<gene>
    <name evidence="4" type="ORF">SG34_021005</name>
</gene>
<evidence type="ECO:0000313" key="5">
    <source>
        <dbReference type="Proteomes" id="UP000032352"/>
    </source>
</evidence>
<evidence type="ECO:0000256" key="3">
    <source>
        <dbReference type="PIRNR" id="PIRNR029218"/>
    </source>
</evidence>
<dbReference type="KEGG" id="tvd:SG34_021005"/>
<reference evidence="4 5" key="2">
    <citation type="journal article" date="2022" name="Mar. Drugs">
        <title>Bioassay-Guided Fractionation Leads to the Detection of Cholic Acid Generated by the Rare Thalassomonas sp.</title>
        <authorList>
            <person name="Pheiffer F."/>
            <person name="Schneider Y.K."/>
            <person name="Hansen E.H."/>
            <person name="Andersen J.H."/>
            <person name="Isaksson J."/>
            <person name="Busche T."/>
            <person name="R C."/>
            <person name="Kalinowski J."/>
            <person name="Zyl L.V."/>
            <person name="Trindade M."/>
        </authorList>
    </citation>
    <scope>NUCLEOTIDE SEQUENCE [LARGE SCALE GENOMIC DNA]</scope>
    <source>
        <strain evidence="4 5">XOM25</strain>
    </source>
</reference>
<comment type="similarity">
    <text evidence="1 3">Belongs to the RelE toxin family.</text>
</comment>
<dbReference type="InterPro" id="IPR007712">
    <property type="entry name" value="RelE/ParE_toxin"/>
</dbReference>
<dbReference type="InterPro" id="IPR051803">
    <property type="entry name" value="TA_system_RelE-like_toxin"/>
</dbReference>
<dbReference type="Proteomes" id="UP000032352">
    <property type="component" value="Chromosome"/>
</dbReference>
<keyword evidence="2" id="KW-1277">Toxin-antitoxin system</keyword>
<organism evidence="4 5">
    <name type="scientific">Thalassomonas viridans</name>
    <dbReference type="NCBI Taxonomy" id="137584"/>
    <lineage>
        <taxon>Bacteria</taxon>
        <taxon>Pseudomonadati</taxon>
        <taxon>Pseudomonadota</taxon>
        <taxon>Gammaproteobacteria</taxon>
        <taxon>Alteromonadales</taxon>
        <taxon>Colwelliaceae</taxon>
        <taxon>Thalassomonas</taxon>
    </lineage>
</organism>
<dbReference type="EMBL" id="CP059733">
    <property type="protein sequence ID" value="WDE03833.1"/>
    <property type="molecule type" value="Genomic_DNA"/>
</dbReference>
<accession>A0AAE9Z246</accession>
<proteinExistence type="inferred from homology"/>
<dbReference type="AlphaFoldDB" id="A0AAE9Z246"/>
<sequence>MKAFVLTNAAKADLKRLALYTQKEWGKEQRNLYLKQFDDAFYMLADTPSVGKACDNIKAGYKKFPIGSHIVFYKKGADAYIEVIRILHKRMDAEVNLQGL</sequence>
<dbReference type="PANTHER" id="PTHR33755:SF9">
    <property type="entry name" value="TOXIN PARE1"/>
    <property type="match status" value="1"/>
</dbReference>
<dbReference type="Pfam" id="PF05016">
    <property type="entry name" value="ParE_toxin"/>
    <property type="match status" value="1"/>
</dbReference>
<reference evidence="4 5" key="1">
    <citation type="journal article" date="2015" name="Genome Announc.">
        <title>Draft Genome Sequences of Marine Isolates of Thalassomonas viridans and Thalassomonas actiniarum.</title>
        <authorList>
            <person name="Olonade I."/>
            <person name="van Zyl L.J."/>
            <person name="Trindade M."/>
        </authorList>
    </citation>
    <scope>NUCLEOTIDE SEQUENCE [LARGE SCALE GENOMIC DNA]</scope>
    <source>
        <strain evidence="4 5">XOM25</strain>
    </source>
</reference>
<protein>
    <recommendedName>
        <fullName evidence="3">Toxin</fullName>
    </recommendedName>
</protein>
<evidence type="ECO:0000256" key="2">
    <source>
        <dbReference type="ARBA" id="ARBA00022649"/>
    </source>
</evidence>